<comment type="caution">
    <text evidence="6">The sequence shown here is derived from an EMBL/GenBank/DDBJ whole genome shotgun (WGS) entry which is preliminary data.</text>
</comment>
<dbReference type="EMBL" id="JBAKFM010000004">
    <property type="protein sequence ID" value="MEX0469810.1"/>
    <property type="molecule type" value="Genomic_DNA"/>
</dbReference>
<dbReference type="Proteomes" id="UP001556709">
    <property type="component" value="Unassembled WGS sequence"/>
</dbReference>
<feature type="transmembrane region" description="Helical" evidence="4">
    <location>
        <begin position="174"/>
        <end position="194"/>
    </location>
</feature>
<feature type="transmembrane region" description="Helical" evidence="4">
    <location>
        <begin position="317"/>
        <end position="338"/>
    </location>
</feature>
<feature type="transmembrane region" description="Helical" evidence="4">
    <location>
        <begin position="59"/>
        <end position="80"/>
    </location>
</feature>
<evidence type="ECO:0000256" key="1">
    <source>
        <dbReference type="ARBA" id="ARBA00022692"/>
    </source>
</evidence>
<proteinExistence type="predicted"/>
<evidence type="ECO:0000313" key="7">
    <source>
        <dbReference type="Proteomes" id="UP001556709"/>
    </source>
</evidence>
<dbReference type="InterPro" id="IPR020846">
    <property type="entry name" value="MFS_dom"/>
</dbReference>
<organism evidence="6 7">
    <name type="scientific">Spiribacter pallidus</name>
    <dbReference type="NCBI Taxonomy" id="1987936"/>
    <lineage>
        <taxon>Bacteria</taxon>
        <taxon>Pseudomonadati</taxon>
        <taxon>Pseudomonadota</taxon>
        <taxon>Gammaproteobacteria</taxon>
        <taxon>Chromatiales</taxon>
        <taxon>Ectothiorhodospiraceae</taxon>
        <taxon>Spiribacter</taxon>
    </lineage>
</organism>
<dbReference type="RefSeq" id="WP_367959530.1">
    <property type="nucleotide sequence ID" value="NZ_JBAKFK010000004.1"/>
</dbReference>
<feature type="transmembrane region" description="Helical" evidence="4">
    <location>
        <begin position="292"/>
        <end position="311"/>
    </location>
</feature>
<evidence type="ECO:0000259" key="5">
    <source>
        <dbReference type="PROSITE" id="PS50850"/>
    </source>
</evidence>
<dbReference type="PANTHER" id="PTHR23527:SF1">
    <property type="entry name" value="BLL3282 PROTEIN"/>
    <property type="match status" value="1"/>
</dbReference>
<evidence type="ECO:0000256" key="4">
    <source>
        <dbReference type="SAM" id="Phobius"/>
    </source>
</evidence>
<feature type="transmembrane region" description="Helical" evidence="4">
    <location>
        <begin position="386"/>
        <end position="402"/>
    </location>
</feature>
<keyword evidence="1 4" id="KW-0812">Transmembrane</keyword>
<dbReference type="InterPro" id="IPR052952">
    <property type="entry name" value="MFS-Transporter"/>
</dbReference>
<dbReference type="InterPro" id="IPR036259">
    <property type="entry name" value="MFS_trans_sf"/>
</dbReference>
<keyword evidence="2 4" id="KW-1133">Transmembrane helix</keyword>
<keyword evidence="3 4" id="KW-0472">Membrane</keyword>
<dbReference type="PROSITE" id="PS50850">
    <property type="entry name" value="MFS"/>
    <property type="match status" value="1"/>
</dbReference>
<dbReference type="Pfam" id="PF07690">
    <property type="entry name" value="MFS_1"/>
    <property type="match status" value="1"/>
</dbReference>
<keyword evidence="7" id="KW-1185">Reference proteome</keyword>
<feature type="transmembrane region" description="Helical" evidence="4">
    <location>
        <begin position="257"/>
        <end position="280"/>
    </location>
</feature>
<dbReference type="SUPFAM" id="SSF103473">
    <property type="entry name" value="MFS general substrate transporter"/>
    <property type="match status" value="1"/>
</dbReference>
<reference evidence="6 7" key="1">
    <citation type="submission" date="2024-02" db="EMBL/GenBank/DDBJ databases">
        <title>New especies of Spiribacter isolated from saline water.</title>
        <authorList>
            <person name="Leon M.J."/>
            <person name="De La Haba R."/>
            <person name="Sanchez-Porro C."/>
            <person name="Ventosa A."/>
        </authorList>
    </citation>
    <scope>NUCLEOTIDE SEQUENCE [LARGE SCALE GENOMIC DNA]</scope>
    <source>
        <strain evidence="7">ag22IC6-390</strain>
    </source>
</reference>
<accession>A0ABV3TF27</accession>
<gene>
    <name evidence="6" type="ORF">V6X73_08735</name>
</gene>
<evidence type="ECO:0000256" key="2">
    <source>
        <dbReference type="ARBA" id="ARBA00022989"/>
    </source>
</evidence>
<evidence type="ECO:0000313" key="6">
    <source>
        <dbReference type="EMBL" id="MEX0469810.1"/>
    </source>
</evidence>
<feature type="transmembrane region" description="Helical" evidence="4">
    <location>
        <begin position="229"/>
        <end position="251"/>
    </location>
</feature>
<dbReference type="InterPro" id="IPR011701">
    <property type="entry name" value="MFS"/>
</dbReference>
<feature type="transmembrane region" description="Helical" evidence="4">
    <location>
        <begin position="359"/>
        <end position="380"/>
    </location>
</feature>
<dbReference type="Gene3D" id="1.20.1250.20">
    <property type="entry name" value="MFS general substrate transporter like domains"/>
    <property type="match status" value="1"/>
</dbReference>
<sequence length="415" mass="42680">MATTEPPAGDNPPPTGIREAATVLTATTGALTFSATTALFPAAIAPAIADAMGVSPSLIGVQISLLYLGAMITSLVGGGIARRLGACRTTQWAVAIFGMGGLLAAAANLWVFLAASLLIGFGYGLTNPAASHLLVRFTDPRRRGLVFGLKQTGVPLGGVIAGALAPLLAVNYGWQAAMAALSVPAIAAIALLQWPRARWDEDRQPRARWLAAPLEDIRLVWSIPPMRKAAMASFCFSTTQLCLTVFTVTLLVEDLSIGLITAGGIMALVQISGVAGRIGWGWIADRTGNSRATLGVVGGLAAAFAGAVTLMRGDWPIWLITTVLCGFAAVALGWNGVYLAEITHLAPRDQIARASGGSLVITFGGVLFGPAAFTAIHGVIGDYTTTFAAVALSSLVGAWLAISSGRRGGHANVAQ</sequence>
<name>A0ABV3TF27_9GAMM</name>
<evidence type="ECO:0000256" key="3">
    <source>
        <dbReference type="ARBA" id="ARBA00023136"/>
    </source>
</evidence>
<feature type="domain" description="Major facilitator superfamily (MFS) profile" evidence="5">
    <location>
        <begin position="22"/>
        <end position="406"/>
    </location>
</feature>
<dbReference type="PANTHER" id="PTHR23527">
    <property type="entry name" value="BLL3282 PROTEIN"/>
    <property type="match status" value="1"/>
</dbReference>
<feature type="transmembrane region" description="Helical" evidence="4">
    <location>
        <begin position="92"/>
        <end position="111"/>
    </location>
</feature>
<protein>
    <submittedName>
        <fullName evidence="6">MFS transporter</fullName>
    </submittedName>
</protein>